<dbReference type="CDD" id="cd10432">
    <property type="entry name" value="BI-1-like_bacterial"/>
    <property type="match status" value="1"/>
</dbReference>
<dbReference type="InterPro" id="IPR006214">
    <property type="entry name" value="Bax_inhibitor_1-related"/>
</dbReference>
<dbReference type="Proteomes" id="UP001597191">
    <property type="component" value="Unassembled WGS sequence"/>
</dbReference>
<feature type="transmembrane region" description="Helical" evidence="6">
    <location>
        <begin position="84"/>
        <end position="102"/>
    </location>
</feature>
<evidence type="ECO:0000256" key="6">
    <source>
        <dbReference type="RuleBase" id="RU004379"/>
    </source>
</evidence>
<comment type="subcellular location">
    <subcellularLocation>
        <location evidence="1">Membrane</location>
        <topology evidence="1">Multi-pass membrane protein</topology>
    </subcellularLocation>
</comment>
<evidence type="ECO:0000256" key="4">
    <source>
        <dbReference type="ARBA" id="ARBA00022989"/>
    </source>
</evidence>
<sequence length="230" mass="25686">MQTEVVQDQGLKRFFNQVYLFMAIGVAISAGVAFLLNFLWASQVMTILGQHSWLMWVVFGGELALVLGLSHAQMMSKSKMVSYFILYSVLQGLTFTIIPWVYDLGSITAAFLTAVVVFVTMAIYGRLTTKSLARSGQITMMALIGILAATLINIFMHSSTMEYILSYATLIVFIALTAWDNQKLKVMYQQATTTEGGIPVDNLAIWGALELYLDFINIFLSILRIFSRNN</sequence>
<keyword evidence="4 6" id="KW-1133">Transmembrane helix</keyword>
<dbReference type="PANTHER" id="PTHR23291:SF50">
    <property type="entry name" value="PROTEIN LIFEGUARD 4"/>
    <property type="match status" value="1"/>
</dbReference>
<feature type="transmembrane region" description="Helical" evidence="6">
    <location>
        <begin position="53"/>
        <end position="72"/>
    </location>
</feature>
<protein>
    <submittedName>
        <fullName evidence="7">Bax inhibitor-1/YccA family protein</fullName>
    </submittedName>
</protein>
<evidence type="ECO:0000256" key="5">
    <source>
        <dbReference type="ARBA" id="ARBA00023136"/>
    </source>
</evidence>
<organism evidence="7 8">
    <name type="scientific">Lapidilactobacillus gannanensis</name>
    <dbReference type="NCBI Taxonomy" id="2486002"/>
    <lineage>
        <taxon>Bacteria</taxon>
        <taxon>Bacillati</taxon>
        <taxon>Bacillota</taxon>
        <taxon>Bacilli</taxon>
        <taxon>Lactobacillales</taxon>
        <taxon>Lactobacillaceae</taxon>
        <taxon>Lapidilactobacillus</taxon>
    </lineage>
</organism>
<evidence type="ECO:0000313" key="8">
    <source>
        <dbReference type="Proteomes" id="UP001597191"/>
    </source>
</evidence>
<feature type="transmembrane region" description="Helical" evidence="6">
    <location>
        <begin position="139"/>
        <end position="157"/>
    </location>
</feature>
<proteinExistence type="inferred from homology"/>
<accession>A0ABW4BN34</accession>
<gene>
    <name evidence="7" type="ORF">ACFQ4R_06180</name>
</gene>
<keyword evidence="5 6" id="KW-0472">Membrane</keyword>
<dbReference type="Pfam" id="PF01027">
    <property type="entry name" value="Bax1-I"/>
    <property type="match status" value="1"/>
</dbReference>
<feature type="transmembrane region" description="Helical" evidence="6">
    <location>
        <begin position="163"/>
        <end position="179"/>
    </location>
</feature>
<evidence type="ECO:0000313" key="7">
    <source>
        <dbReference type="EMBL" id="MFD1411186.1"/>
    </source>
</evidence>
<comment type="similarity">
    <text evidence="2 6">Belongs to the BI1 family.</text>
</comment>
<name>A0ABW4BN34_9LACO</name>
<evidence type="ECO:0000256" key="2">
    <source>
        <dbReference type="ARBA" id="ARBA00010350"/>
    </source>
</evidence>
<dbReference type="RefSeq" id="WP_125648639.1">
    <property type="nucleotide sequence ID" value="NZ_JBHTOH010000037.1"/>
</dbReference>
<reference evidence="8" key="1">
    <citation type="journal article" date="2019" name="Int. J. Syst. Evol. Microbiol.">
        <title>The Global Catalogue of Microorganisms (GCM) 10K type strain sequencing project: providing services to taxonomists for standard genome sequencing and annotation.</title>
        <authorList>
            <consortium name="The Broad Institute Genomics Platform"/>
            <consortium name="The Broad Institute Genome Sequencing Center for Infectious Disease"/>
            <person name="Wu L."/>
            <person name="Ma J."/>
        </authorList>
    </citation>
    <scope>NUCLEOTIDE SEQUENCE [LARGE SCALE GENOMIC DNA]</scope>
    <source>
        <strain evidence="8">CCM 8937</strain>
    </source>
</reference>
<feature type="transmembrane region" description="Helical" evidence="6">
    <location>
        <begin position="18"/>
        <end position="41"/>
    </location>
</feature>
<feature type="transmembrane region" description="Helical" evidence="6">
    <location>
        <begin position="108"/>
        <end position="127"/>
    </location>
</feature>
<dbReference type="PANTHER" id="PTHR23291">
    <property type="entry name" value="BAX INHIBITOR-RELATED"/>
    <property type="match status" value="1"/>
</dbReference>
<evidence type="ECO:0000256" key="3">
    <source>
        <dbReference type="ARBA" id="ARBA00022692"/>
    </source>
</evidence>
<comment type="caution">
    <text evidence="7">The sequence shown here is derived from an EMBL/GenBank/DDBJ whole genome shotgun (WGS) entry which is preliminary data.</text>
</comment>
<keyword evidence="3 6" id="KW-0812">Transmembrane</keyword>
<evidence type="ECO:0000256" key="1">
    <source>
        <dbReference type="ARBA" id="ARBA00004141"/>
    </source>
</evidence>
<keyword evidence="8" id="KW-1185">Reference proteome</keyword>
<dbReference type="EMBL" id="JBHTOH010000037">
    <property type="protein sequence ID" value="MFD1411186.1"/>
    <property type="molecule type" value="Genomic_DNA"/>
</dbReference>